<dbReference type="PANTHER" id="PTHR10963">
    <property type="entry name" value="GLYCOSYL HYDROLASE-RELATED"/>
    <property type="match status" value="1"/>
</dbReference>
<dbReference type="InterPro" id="IPR013320">
    <property type="entry name" value="ConA-like_dom_sf"/>
</dbReference>
<protein>
    <submittedName>
        <fullName evidence="1">Glycoside hydrolase family 16 protein</fullName>
    </submittedName>
</protein>
<dbReference type="Gene3D" id="2.60.120.200">
    <property type="match status" value="1"/>
</dbReference>
<dbReference type="AlphaFoldDB" id="A0A0M0KAM7"/>
<organism evidence="1 2">
    <name type="scientific">Chrysochromulina tobinii</name>
    <dbReference type="NCBI Taxonomy" id="1460289"/>
    <lineage>
        <taxon>Eukaryota</taxon>
        <taxon>Haptista</taxon>
        <taxon>Haptophyta</taxon>
        <taxon>Prymnesiophyceae</taxon>
        <taxon>Prymnesiales</taxon>
        <taxon>Chrysochromulinaceae</taxon>
        <taxon>Chrysochromulina</taxon>
    </lineage>
</organism>
<dbReference type="EMBL" id="JWZX01000716">
    <property type="protein sequence ID" value="KOO35890.1"/>
    <property type="molecule type" value="Genomic_DNA"/>
</dbReference>
<gene>
    <name evidence="1" type="ORF">Ctob_009355</name>
</gene>
<comment type="caution">
    <text evidence="1">The sequence shown here is derived from an EMBL/GenBank/DDBJ whole genome shotgun (WGS) entry which is preliminary data.</text>
</comment>
<dbReference type="Pfam" id="PF26113">
    <property type="entry name" value="GH16_XgeA"/>
    <property type="match status" value="1"/>
</dbReference>
<evidence type="ECO:0000313" key="1">
    <source>
        <dbReference type="EMBL" id="KOO35890.1"/>
    </source>
</evidence>
<reference evidence="2" key="1">
    <citation type="journal article" date="2015" name="PLoS Genet.">
        <title>Genome Sequence and Transcriptome Analyses of Chrysochromulina tobin: Metabolic Tools for Enhanced Algal Fitness in the Prominent Order Prymnesiales (Haptophyceae).</title>
        <authorList>
            <person name="Hovde B.T."/>
            <person name="Deodato C.R."/>
            <person name="Hunsperger H.M."/>
            <person name="Ryken S.A."/>
            <person name="Yost W."/>
            <person name="Jha R.K."/>
            <person name="Patterson J."/>
            <person name="Monnat R.J. Jr."/>
            <person name="Barlow S.B."/>
            <person name="Starkenburg S.R."/>
            <person name="Cattolico R.A."/>
        </authorList>
    </citation>
    <scope>NUCLEOTIDE SEQUENCE</scope>
    <source>
        <strain evidence="2">CCMP291</strain>
    </source>
</reference>
<keyword evidence="2" id="KW-1185">Reference proteome</keyword>
<name>A0A0M0KAM7_9EUKA</name>
<dbReference type="OrthoDB" id="192832at2759"/>
<keyword evidence="1" id="KW-0378">Hydrolase</keyword>
<dbReference type="InterPro" id="IPR050546">
    <property type="entry name" value="Glycosyl_Hydrlase_16"/>
</dbReference>
<accession>A0A0M0KAM7</accession>
<dbReference type="SUPFAM" id="SSF49899">
    <property type="entry name" value="Concanavalin A-like lectins/glucanases"/>
    <property type="match status" value="1"/>
</dbReference>
<dbReference type="GO" id="GO:0009251">
    <property type="term" value="P:glucan catabolic process"/>
    <property type="evidence" value="ECO:0007669"/>
    <property type="project" value="TreeGrafter"/>
</dbReference>
<evidence type="ECO:0000313" key="2">
    <source>
        <dbReference type="Proteomes" id="UP000037460"/>
    </source>
</evidence>
<proteinExistence type="predicted"/>
<dbReference type="PANTHER" id="PTHR10963:SF24">
    <property type="entry name" value="GLYCOSIDASE C21B10.07-RELATED"/>
    <property type="match status" value="1"/>
</dbReference>
<sequence length="278" mass="30720">MYGLFAMQFSHTPFGCGVWPAFWTNAKSGHWPDGGEVDMLEYPNNNVAAAISFHTSKARCKLDADVVEECSLGNHQLMTGYRSIGLDCETDYLAGKMGCGPVSPRAFRSGVEWADSPGVIAMEWTPEHIKVFYFPQDEIPRDLSAEAPDPDSWDDYITGYFPFGASERANPGSCPDYTRLLEPQTLVLNIALCGEWAGGDFNGQCLADITPRVKAADGSNCTVVKGGFLEPQFAKDCCMNFVYDRDGTYNADQLLKNAFFNITSVKDNEEVARDKHKE</sequence>
<dbReference type="Proteomes" id="UP000037460">
    <property type="component" value="Unassembled WGS sequence"/>
</dbReference>
<dbReference type="GO" id="GO:0016787">
    <property type="term" value="F:hydrolase activity"/>
    <property type="evidence" value="ECO:0007669"/>
    <property type="project" value="UniProtKB-KW"/>
</dbReference>